<organism evidence="5 6">
    <name type="scientific">Paraburkholderia fungorum</name>
    <dbReference type="NCBI Taxonomy" id="134537"/>
    <lineage>
        <taxon>Bacteria</taxon>
        <taxon>Pseudomonadati</taxon>
        <taxon>Pseudomonadota</taxon>
        <taxon>Betaproteobacteria</taxon>
        <taxon>Burkholderiales</taxon>
        <taxon>Burkholderiaceae</taxon>
        <taxon>Paraburkholderia</taxon>
    </lineage>
</organism>
<dbReference type="Proteomes" id="UP000183487">
    <property type="component" value="Unassembled WGS sequence"/>
</dbReference>
<dbReference type="SUPFAM" id="SSF46689">
    <property type="entry name" value="Homeodomain-like"/>
    <property type="match status" value="1"/>
</dbReference>
<keyword evidence="3" id="KW-0804">Transcription</keyword>
<dbReference type="PROSITE" id="PS00041">
    <property type="entry name" value="HTH_ARAC_FAMILY_1"/>
    <property type="match status" value="1"/>
</dbReference>
<protein>
    <submittedName>
        <fullName evidence="5">Helix-turn-helix domain-containing protein</fullName>
    </submittedName>
</protein>
<evidence type="ECO:0000256" key="2">
    <source>
        <dbReference type="ARBA" id="ARBA00023125"/>
    </source>
</evidence>
<dbReference type="InterPro" id="IPR018062">
    <property type="entry name" value="HTH_AraC-typ_CS"/>
</dbReference>
<dbReference type="GO" id="GO:0005829">
    <property type="term" value="C:cytosol"/>
    <property type="evidence" value="ECO:0007669"/>
    <property type="project" value="TreeGrafter"/>
</dbReference>
<dbReference type="Pfam" id="PF12833">
    <property type="entry name" value="HTH_18"/>
    <property type="match status" value="1"/>
</dbReference>
<gene>
    <name evidence="5" type="ORF">SAMN05443245_6994</name>
</gene>
<dbReference type="InterPro" id="IPR009057">
    <property type="entry name" value="Homeodomain-like_sf"/>
</dbReference>
<name>A0A1H1JNW3_9BURK</name>
<dbReference type="GO" id="GO:0003700">
    <property type="term" value="F:DNA-binding transcription factor activity"/>
    <property type="evidence" value="ECO:0007669"/>
    <property type="project" value="InterPro"/>
</dbReference>
<dbReference type="InterPro" id="IPR018060">
    <property type="entry name" value="HTH_AraC"/>
</dbReference>
<dbReference type="PANTHER" id="PTHR47894">
    <property type="entry name" value="HTH-TYPE TRANSCRIPTIONAL REGULATOR GADX"/>
    <property type="match status" value="1"/>
</dbReference>
<dbReference type="RefSeq" id="WP_074772416.1">
    <property type="nucleotide sequence ID" value="NZ_FNKP01000003.1"/>
</dbReference>
<reference evidence="6" key="1">
    <citation type="submission" date="2016-10" db="EMBL/GenBank/DDBJ databases">
        <authorList>
            <person name="Varghese N."/>
        </authorList>
    </citation>
    <scope>NUCLEOTIDE SEQUENCE [LARGE SCALE GENOMIC DNA]</scope>
    <source>
        <strain evidence="6">GAS106B</strain>
    </source>
</reference>
<accession>A0A1H1JNW3</accession>
<dbReference type="PROSITE" id="PS01124">
    <property type="entry name" value="HTH_ARAC_FAMILY_2"/>
    <property type="match status" value="1"/>
</dbReference>
<evidence type="ECO:0000256" key="3">
    <source>
        <dbReference type="ARBA" id="ARBA00023163"/>
    </source>
</evidence>
<dbReference type="AlphaFoldDB" id="A0A1H1JNW3"/>
<proteinExistence type="predicted"/>
<evidence type="ECO:0000256" key="1">
    <source>
        <dbReference type="ARBA" id="ARBA00023015"/>
    </source>
</evidence>
<feature type="domain" description="HTH araC/xylS-type" evidence="4">
    <location>
        <begin position="263"/>
        <end position="339"/>
    </location>
</feature>
<evidence type="ECO:0000259" key="4">
    <source>
        <dbReference type="PROSITE" id="PS01124"/>
    </source>
</evidence>
<dbReference type="GO" id="GO:0000976">
    <property type="term" value="F:transcription cis-regulatory region binding"/>
    <property type="evidence" value="ECO:0007669"/>
    <property type="project" value="TreeGrafter"/>
</dbReference>
<dbReference type="EMBL" id="FNKP01000003">
    <property type="protein sequence ID" value="SDR51683.1"/>
    <property type="molecule type" value="Genomic_DNA"/>
</dbReference>
<keyword evidence="6" id="KW-1185">Reference proteome</keyword>
<dbReference type="PANTHER" id="PTHR47894:SF1">
    <property type="entry name" value="HTH-TYPE TRANSCRIPTIONAL REGULATOR VQSM"/>
    <property type="match status" value="1"/>
</dbReference>
<dbReference type="OrthoDB" id="6506763at2"/>
<evidence type="ECO:0000313" key="6">
    <source>
        <dbReference type="Proteomes" id="UP000183487"/>
    </source>
</evidence>
<keyword evidence="1" id="KW-0805">Transcription regulation</keyword>
<sequence>MGIGQKSVTSALVRRGMQSALRLGMDIREFQKLTEISEAEANQIGGRVAGVKYISMLNLIERLPEPVNLAIPGENDYLLEPFSSTIAVVSNAPNLIIAFEKCIELRAVIGEIDGMSFRQSGAQFQFDFLLDGSERTPLMALNSFGGVIKLAERYGGTKLQTPIIELVGPESPTWKNLVSELDCRVIFGKNSNRLTFSAPHATLRFPQHNELLFKIFSSKADFELRRLRENHSFQFKVETFLISLFSNGNILPFENNILLLTCQEFGLSRSALHRRLQQEDTNFQNVIARVRINEAKRLLIENRMQLSEIGDVLGFSSPSVFSRFFSDQAGISPSRFKFNHVDGRPVSGN</sequence>
<evidence type="ECO:0000313" key="5">
    <source>
        <dbReference type="EMBL" id="SDR51683.1"/>
    </source>
</evidence>
<dbReference type="Gene3D" id="1.10.10.60">
    <property type="entry name" value="Homeodomain-like"/>
    <property type="match status" value="1"/>
</dbReference>
<keyword evidence="2" id="KW-0238">DNA-binding</keyword>
<dbReference type="SMART" id="SM00342">
    <property type="entry name" value="HTH_ARAC"/>
    <property type="match status" value="1"/>
</dbReference>